<dbReference type="RefSeq" id="WP_068449505.1">
    <property type="nucleotide sequence ID" value="NZ_CP150660.1"/>
</dbReference>
<dbReference type="GO" id="GO:0030246">
    <property type="term" value="F:carbohydrate binding"/>
    <property type="evidence" value="ECO:0007669"/>
    <property type="project" value="InterPro"/>
</dbReference>
<keyword evidence="5" id="KW-1185">Reference proteome</keyword>
<comment type="subunit">
    <text evidence="2">Monomer.</text>
</comment>
<dbReference type="Pfam" id="PF01263">
    <property type="entry name" value="Aldose_epim"/>
    <property type="match status" value="1"/>
</dbReference>
<evidence type="ECO:0000256" key="1">
    <source>
        <dbReference type="ARBA" id="ARBA00001913"/>
    </source>
</evidence>
<dbReference type="EMBL" id="LVWE01000029">
    <property type="protein sequence ID" value="OAD45326.1"/>
    <property type="molecule type" value="Genomic_DNA"/>
</dbReference>
<comment type="cofactor">
    <cofactor evidence="1">
        <name>Ca(2+)</name>
        <dbReference type="ChEBI" id="CHEBI:29108"/>
    </cofactor>
</comment>
<dbReference type="InterPro" id="IPR014718">
    <property type="entry name" value="GH-type_carb-bd"/>
</dbReference>
<dbReference type="InterPro" id="IPR008183">
    <property type="entry name" value="Aldose_1/G6P_1-epimerase"/>
</dbReference>
<dbReference type="OrthoDB" id="9808779at2"/>
<evidence type="ECO:0000313" key="4">
    <source>
        <dbReference type="EMBL" id="OAD45326.1"/>
    </source>
</evidence>
<name>A0A176TD25_9FLAO</name>
<dbReference type="GO" id="GO:0006006">
    <property type="term" value="P:glucose metabolic process"/>
    <property type="evidence" value="ECO:0007669"/>
    <property type="project" value="TreeGrafter"/>
</dbReference>
<comment type="caution">
    <text evidence="4">The sequence shown here is derived from an EMBL/GenBank/DDBJ whole genome shotgun (WGS) entry which is preliminary data.</text>
</comment>
<gene>
    <name evidence="4" type="ORF">LPB303_07990</name>
</gene>
<evidence type="ECO:0000256" key="2">
    <source>
        <dbReference type="ARBA" id="ARBA00011245"/>
    </source>
</evidence>
<dbReference type="STRING" id="1333662.LPB303_07990"/>
<dbReference type="Proteomes" id="UP000076923">
    <property type="component" value="Unassembled WGS sequence"/>
</dbReference>
<evidence type="ECO:0000313" key="5">
    <source>
        <dbReference type="Proteomes" id="UP000076923"/>
    </source>
</evidence>
<dbReference type="PANTHER" id="PTHR10091">
    <property type="entry name" value="ALDOSE-1-EPIMERASE"/>
    <property type="match status" value="1"/>
</dbReference>
<proteinExistence type="predicted"/>
<reference evidence="4 5" key="1">
    <citation type="submission" date="2016-02" db="EMBL/GenBank/DDBJ databases">
        <title>Draft genome sequence of Polaribacter atrinae KACC17473.</title>
        <authorList>
            <person name="Shin S.-K."/>
            <person name="Yi H."/>
        </authorList>
    </citation>
    <scope>NUCLEOTIDE SEQUENCE [LARGE SCALE GENOMIC DNA]</scope>
    <source>
        <strain evidence="4 5">KACC 17473</strain>
    </source>
</reference>
<sequence>MYTINHNTETNILEVKNTENTVFGKIYLNEGASLQELTLGGNAIIQDLHPLTYDSTYASSILFPFANRIKDGKYSFNNEDFQLEKNQKEEQNALHGFVYNKTFKVIDKEASATNAKITLEYNENLRNDGFPYTYSIQVTYIFTNDGLDLSVTVRNTDAKTFPFTLGWHPYFISDNLAESSLNFDCDQKLIIGDRNITTGSETVNSIINLDIEKKQLDDCWGLNSDKVQFKTPKYQLNFQSSVKDNFLQAYTPPRLNTIAIEPTTGVSNSFNNKIGLQTLDPNDKYSIVWKINIINN</sequence>
<dbReference type="AlphaFoldDB" id="A0A176TD25"/>
<keyword evidence="3" id="KW-0106">Calcium</keyword>
<dbReference type="GO" id="GO:0004034">
    <property type="term" value="F:aldose 1-epimerase activity"/>
    <property type="evidence" value="ECO:0007669"/>
    <property type="project" value="TreeGrafter"/>
</dbReference>
<organism evidence="4 5">
    <name type="scientific">Polaribacter atrinae</name>
    <dbReference type="NCBI Taxonomy" id="1333662"/>
    <lineage>
        <taxon>Bacteria</taxon>
        <taxon>Pseudomonadati</taxon>
        <taxon>Bacteroidota</taxon>
        <taxon>Flavobacteriia</taxon>
        <taxon>Flavobacteriales</taxon>
        <taxon>Flavobacteriaceae</taxon>
    </lineage>
</organism>
<accession>A0A176TD25</accession>
<dbReference type="SUPFAM" id="SSF74650">
    <property type="entry name" value="Galactose mutarotase-like"/>
    <property type="match status" value="1"/>
</dbReference>
<dbReference type="InterPro" id="IPR011013">
    <property type="entry name" value="Gal_mutarotase_sf_dom"/>
</dbReference>
<dbReference type="CDD" id="cd01081">
    <property type="entry name" value="Aldose_epim"/>
    <property type="match status" value="1"/>
</dbReference>
<evidence type="ECO:0008006" key="6">
    <source>
        <dbReference type="Google" id="ProtNLM"/>
    </source>
</evidence>
<dbReference type="GO" id="GO:0033499">
    <property type="term" value="P:galactose catabolic process via UDP-galactose, Leloir pathway"/>
    <property type="evidence" value="ECO:0007669"/>
    <property type="project" value="TreeGrafter"/>
</dbReference>
<dbReference type="Gene3D" id="2.70.98.10">
    <property type="match status" value="1"/>
</dbReference>
<evidence type="ECO:0000256" key="3">
    <source>
        <dbReference type="ARBA" id="ARBA00022837"/>
    </source>
</evidence>
<dbReference type="PANTHER" id="PTHR10091:SF0">
    <property type="entry name" value="GALACTOSE MUTAROTASE"/>
    <property type="match status" value="1"/>
</dbReference>
<protein>
    <recommendedName>
        <fullName evidence="6">Aldose 1-epimerase</fullName>
    </recommendedName>
</protein>